<protein>
    <recommendedName>
        <fullName evidence="3">Lipocalin-like domain-containing protein</fullName>
    </recommendedName>
</protein>
<organism evidence="1 2">
    <name type="scientific">Sphingobacterium multivorum</name>
    <dbReference type="NCBI Taxonomy" id="28454"/>
    <lineage>
        <taxon>Bacteria</taxon>
        <taxon>Pseudomonadati</taxon>
        <taxon>Bacteroidota</taxon>
        <taxon>Sphingobacteriia</taxon>
        <taxon>Sphingobacteriales</taxon>
        <taxon>Sphingobacteriaceae</taxon>
        <taxon>Sphingobacterium</taxon>
    </lineage>
</organism>
<evidence type="ECO:0000313" key="2">
    <source>
        <dbReference type="Proteomes" id="UP000432350"/>
    </source>
</evidence>
<gene>
    <name evidence="1" type="ORF">SPHINGO8BC_60116</name>
</gene>
<evidence type="ECO:0000313" key="1">
    <source>
        <dbReference type="EMBL" id="VXD03873.1"/>
    </source>
</evidence>
<dbReference type="AlphaFoldDB" id="A0A654DD82"/>
<evidence type="ECO:0008006" key="3">
    <source>
        <dbReference type="Google" id="ProtNLM"/>
    </source>
</evidence>
<reference evidence="1 2" key="1">
    <citation type="submission" date="2019-10" db="EMBL/GenBank/DDBJ databases">
        <authorList>
            <person name="Karimi E."/>
        </authorList>
    </citation>
    <scope>NUCLEOTIDE SEQUENCE [LARGE SCALE GENOMIC DNA]</scope>
    <source>
        <strain evidence="1">Sphingobacterium sp. 8BC</strain>
    </source>
</reference>
<sequence>MKRRSALVTLLVGGIAVIFSCSKDEKLPMASIIGKWEIKASINGFTGQRENFDKGNGKIVQFGVKDYYFMTGNNTTKKGLYSIERKLSKITGKEESYIIYDDVKDGVPQIYSVSSEELTLSIDAMDGPTAIYRKID</sequence>
<accession>A0A654DD82</accession>
<dbReference type="RefSeq" id="WP_147282025.1">
    <property type="nucleotide sequence ID" value="NZ_CP068086.1"/>
</dbReference>
<name>A0A654DD82_SPHMU</name>
<proteinExistence type="predicted"/>
<dbReference type="EMBL" id="CABWMV010000025">
    <property type="protein sequence ID" value="VXD03873.1"/>
    <property type="molecule type" value="Genomic_DNA"/>
</dbReference>
<dbReference type="PROSITE" id="PS51257">
    <property type="entry name" value="PROKAR_LIPOPROTEIN"/>
    <property type="match status" value="1"/>
</dbReference>
<dbReference type="Proteomes" id="UP000432350">
    <property type="component" value="Unassembled WGS sequence"/>
</dbReference>